<organism evidence="2 3">
    <name type="scientific">Eiseniibacteriota bacterium</name>
    <dbReference type="NCBI Taxonomy" id="2212470"/>
    <lineage>
        <taxon>Bacteria</taxon>
        <taxon>Candidatus Eiseniibacteriota</taxon>
    </lineage>
</organism>
<feature type="signal peptide" evidence="1">
    <location>
        <begin position="1"/>
        <end position="23"/>
    </location>
</feature>
<dbReference type="AlphaFoldDB" id="A0A933SDY5"/>
<sequence>MKRIGYQSLAFLATLAFAAVANAATPVPNDVKFQLNNWNTCPGTPVITTNNYPASVAIEHQLLICNAWAEQHVWRFSADGGATVAQYPNNSQFSFGATMTLTGDDANGGECGLNIAPWWDGSMSDGRINCRVPDGEIACFGGRMPFYSFTAAEGIHFAMNTPLTLSMTYDPNGLSSVSPGTMKYDLVWLGTPYTSGVLAMDMANPGEDPPHGLWGILNNGNLGGFLQARMDPNSFPANPAHLKATWANITFTTNQVTPTTKTSWGQLKALYR</sequence>
<feature type="chain" id="PRO_5037381503" evidence="1">
    <location>
        <begin position="24"/>
        <end position="272"/>
    </location>
</feature>
<evidence type="ECO:0000256" key="1">
    <source>
        <dbReference type="SAM" id="SignalP"/>
    </source>
</evidence>
<dbReference type="EMBL" id="JACRIW010000032">
    <property type="protein sequence ID" value="MBI5168683.1"/>
    <property type="molecule type" value="Genomic_DNA"/>
</dbReference>
<evidence type="ECO:0000313" key="3">
    <source>
        <dbReference type="Proteomes" id="UP000696931"/>
    </source>
</evidence>
<gene>
    <name evidence="2" type="ORF">HZA61_04260</name>
</gene>
<name>A0A933SDY5_UNCEI</name>
<dbReference type="Proteomes" id="UP000696931">
    <property type="component" value="Unassembled WGS sequence"/>
</dbReference>
<evidence type="ECO:0000313" key="2">
    <source>
        <dbReference type="EMBL" id="MBI5168683.1"/>
    </source>
</evidence>
<protein>
    <submittedName>
        <fullName evidence="2">Uncharacterized protein</fullName>
    </submittedName>
</protein>
<keyword evidence="1" id="KW-0732">Signal</keyword>
<proteinExistence type="predicted"/>
<comment type="caution">
    <text evidence="2">The sequence shown here is derived from an EMBL/GenBank/DDBJ whole genome shotgun (WGS) entry which is preliminary data.</text>
</comment>
<accession>A0A933SDY5</accession>
<reference evidence="2" key="1">
    <citation type="submission" date="2020-07" db="EMBL/GenBank/DDBJ databases">
        <title>Huge and variable diversity of episymbiotic CPR bacteria and DPANN archaea in groundwater ecosystems.</title>
        <authorList>
            <person name="He C.Y."/>
            <person name="Keren R."/>
            <person name="Whittaker M."/>
            <person name="Farag I.F."/>
            <person name="Doudna J."/>
            <person name="Cate J.H.D."/>
            <person name="Banfield J.F."/>
        </authorList>
    </citation>
    <scope>NUCLEOTIDE SEQUENCE</scope>
    <source>
        <strain evidence="2">NC_groundwater_1813_Pr3_B-0.1um_71_17</strain>
    </source>
</reference>